<dbReference type="InterPro" id="IPR012338">
    <property type="entry name" value="Beta-lactam/transpept-like"/>
</dbReference>
<proteinExistence type="predicted"/>
<feature type="chain" id="PRO_5042294409" evidence="1">
    <location>
        <begin position="26"/>
        <end position="514"/>
    </location>
</feature>
<name>A0AAE6MJD1_9SPHI</name>
<evidence type="ECO:0000313" key="3">
    <source>
        <dbReference type="EMBL" id="QEM05660.1"/>
    </source>
</evidence>
<protein>
    <submittedName>
        <fullName evidence="3">Beta-lactamase family protein</fullName>
    </submittedName>
</protein>
<dbReference type="SUPFAM" id="SSF56601">
    <property type="entry name" value="beta-lactamase/transpeptidase-like"/>
    <property type="match status" value="1"/>
</dbReference>
<dbReference type="InterPro" id="IPR001466">
    <property type="entry name" value="Beta-lactam-related"/>
</dbReference>
<dbReference type="EMBL" id="CP043451">
    <property type="protein sequence ID" value="QEM05660.1"/>
    <property type="molecule type" value="Genomic_DNA"/>
</dbReference>
<accession>A0AAE6MJD1</accession>
<dbReference type="PANTHER" id="PTHR46825">
    <property type="entry name" value="D-ALANYL-D-ALANINE-CARBOXYPEPTIDASE/ENDOPEPTIDASE AMPH"/>
    <property type="match status" value="1"/>
</dbReference>
<feature type="domain" description="Beta-lactamase-related" evidence="2">
    <location>
        <begin position="49"/>
        <end position="387"/>
    </location>
</feature>
<dbReference type="PANTHER" id="PTHR46825:SF9">
    <property type="entry name" value="BETA-LACTAMASE-RELATED DOMAIN-CONTAINING PROTEIN"/>
    <property type="match status" value="1"/>
</dbReference>
<reference evidence="3 4" key="1">
    <citation type="submission" date="2019-08" db="EMBL/GenBank/DDBJ databases">
        <title>Comparative genome analysis confer to the adaptation heavy metal polluted environment.</title>
        <authorList>
            <person name="Li Y."/>
        </authorList>
    </citation>
    <scope>NUCLEOTIDE SEQUENCE [LARGE SCALE GENOMIC DNA]</scope>
    <source>
        <strain evidence="3 4">P2</strain>
    </source>
</reference>
<evidence type="ECO:0000313" key="4">
    <source>
        <dbReference type="Proteomes" id="UP000250557"/>
    </source>
</evidence>
<dbReference type="AlphaFoldDB" id="A0AAE6MJD1"/>
<dbReference type="Gene3D" id="3.40.710.10">
    <property type="entry name" value="DD-peptidase/beta-lactamase superfamily"/>
    <property type="match status" value="1"/>
</dbReference>
<feature type="signal peptide" evidence="1">
    <location>
        <begin position="1"/>
        <end position="25"/>
    </location>
</feature>
<sequence>MYMVKNLLKSAFALLLATVSYTSTAQPYKPATFTDPDRLKKIRATFPVIDQLYKKYAEDNHWPGLVYGIVVDGKLVHSGGLGYTDIDARIKADSSSDFRIASMTKSLTAMAILKLRDEGKLKLDDPAYIYIPEMKGLKYLTKDAVPVTVRHLLTHTAGYPEDNPWGDRQLAVSDEELLALYKKGISFSNNPGQGYEYSNLGFATLGYIIKKVSGKTYEQYITENILKPLGMIHTYWEYTKVPKDKLAHGYRWLDGKWIEQPLLHDGAYGAMGGLITTIEDFSKYMAVHMDAWPPRDDAEALPVKRSSIREMQYPWDVNYLTVNAKTTTGRPCPNVSAYAYGLRWAKDCDNRVYIGHTGGLPGFGSQWNILPEYGVGVVSFANLTYARAGYPNNQALDTLLALSGIKPRQLPSSAILEQRKNDLLKVIADWSKAKESGIFADNFFMDYFPDKLQAAATEAFAKTGRIISAGDIVAENQLRGYFIIKCETGNIKVSFTLTPENPPLVQEFHFDVVQ</sequence>
<evidence type="ECO:0000256" key="1">
    <source>
        <dbReference type="SAM" id="SignalP"/>
    </source>
</evidence>
<dbReference type="InterPro" id="IPR050491">
    <property type="entry name" value="AmpC-like"/>
</dbReference>
<gene>
    <name evidence="3" type="ORF">DIU31_019865</name>
</gene>
<keyword evidence="1" id="KW-0732">Signal</keyword>
<dbReference type="Pfam" id="PF00144">
    <property type="entry name" value="Beta-lactamase"/>
    <property type="match status" value="1"/>
</dbReference>
<dbReference type="Proteomes" id="UP000250557">
    <property type="component" value="Chromosome"/>
</dbReference>
<evidence type="ECO:0000259" key="2">
    <source>
        <dbReference type="Pfam" id="PF00144"/>
    </source>
</evidence>
<organism evidence="3 4">
    <name type="scientific">Mucilaginibacter rubeus</name>
    <dbReference type="NCBI Taxonomy" id="2027860"/>
    <lineage>
        <taxon>Bacteria</taxon>
        <taxon>Pseudomonadati</taxon>
        <taxon>Bacteroidota</taxon>
        <taxon>Sphingobacteriia</taxon>
        <taxon>Sphingobacteriales</taxon>
        <taxon>Sphingobacteriaceae</taxon>
        <taxon>Mucilaginibacter</taxon>
    </lineage>
</organism>